<evidence type="ECO:0000256" key="2">
    <source>
        <dbReference type="ARBA" id="ARBA00005594"/>
    </source>
</evidence>
<dbReference type="PANTHER" id="PTHR10890:SF3">
    <property type="entry name" value="CYSTEINE--TRNA LIGASE, CYTOPLASMIC"/>
    <property type="match status" value="1"/>
</dbReference>
<dbReference type="GO" id="GO:0008270">
    <property type="term" value="F:zinc ion binding"/>
    <property type="evidence" value="ECO:0007669"/>
    <property type="project" value="UniProtKB-UniRule"/>
</dbReference>
<keyword evidence="10 13" id="KW-0648">Protein biosynthesis</keyword>
<dbReference type="EC" id="6.1.1.16" evidence="13"/>
<evidence type="ECO:0000256" key="3">
    <source>
        <dbReference type="ARBA" id="ARBA00011245"/>
    </source>
</evidence>
<comment type="cofactor">
    <cofactor evidence="13">
        <name>Zn(2+)</name>
        <dbReference type="ChEBI" id="CHEBI:29105"/>
    </cofactor>
    <text evidence="13">Binds 1 zinc ion per subunit.</text>
</comment>
<comment type="catalytic activity">
    <reaction evidence="12 13">
        <text>tRNA(Cys) + L-cysteine + ATP = L-cysteinyl-tRNA(Cys) + AMP + diphosphate</text>
        <dbReference type="Rhea" id="RHEA:17773"/>
        <dbReference type="Rhea" id="RHEA-COMP:9661"/>
        <dbReference type="Rhea" id="RHEA-COMP:9679"/>
        <dbReference type="ChEBI" id="CHEBI:30616"/>
        <dbReference type="ChEBI" id="CHEBI:33019"/>
        <dbReference type="ChEBI" id="CHEBI:35235"/>
        <dbReference type="ChEBI" id="CHEBI:78442"/>
        <dbReference type="ChEBI" id="CHEBI:78517"/>
        <dbReference type="ChEBI" id="CHEBI:456215"/>
        <dbReference type="EC" id="6.1.1.16"/>
    </reaction>
</comment>
<dbReference type="GO" id="GO:0005524">
    <property type="term" value="F:ATP binding"/>
    <property type="evidence" value="ECO:0007669"/>
    <property type="project" value="UniProtKB-UniRule"/>
</dbReference>
<evidence type="ECO:0000256" key="1">
    <source>
        <dbReference type="ARBA" id="ARBA00004496"/>
    </source>
</evidence>
<sequence>MTIRLFNTLTNSIEELQPSDGEALRIYACGPTVYDYGHIGNFRTFLHVDVLRRTLELQGMKVRHVMNITDVDDKIIRNAAAAYVPISEYTPRFEKAFFEDLDALSVEHPEVVARATEHIPEMVALIKRLAEQDIAYKVEDGSWYFRIAKFPEYGKLSKKDFSGIADGARVDVDEYDKDSARDFALWKAPKPGEYRWETDLGPGRPGWHIECSAMAMEYLGESFDLHAGGEDLMFPHHENEIAQSESATHTAFARHWFHVRFLLVEGRKMSKSEGNFYTLRDLLLKGYKASAIRFLLTSVPYRQQLNFTFEGLAAETGAVERLRTFYQRLKTTPWPENNSSQGGTTIREAACAAKEKFRAALANDLNTAEARAAIFDLVRFVNAAADAGSLSESDLPNILDVLADFEKIFAVLEDNDARWTRFALEWAEREGRLDEASPEVRAQLSLTDGQIDALIEERNKARRARNFARADAIRKDLLEKGIILEDSKEGVRWKRK</sequence>
<feature type="binding site" evidence="13">
    <location>
        <position position="271"/>
    </location>
    <ligand>
        <name>ATP</name>
        <dbReference type="ChEBI" id="CHEBI:30616"/>
    </ligand>
</feature>
<accession>A0A7G8BJR0</accession>
<feature type="short sequence motif" description="'HIGH' region" evidence="13">
    <location>
        <begin position="31"/>
        <end position="41"/>
    </location>
</feature>
<keyword evidence="7 13" id="KW-0547">Nucleotide-binding</keyword>
<dbReference type="Pfam" id="PF09190">
    <property type="entry name" value="DALR_2"/>
    <property type="match status" value="1"/>
</dbReference>
<feature type="short sequence motif" description="'KMSKS' region" evidence="13">
    <location>
        <begin position="268"/>
        <end position="272"/>
    </location>
</feature>
<dbReference type="PANTHER" id="PTHR10890">
    <property type="entry name" value="CYSTEINYL-TRNA SYNTHETASE"/>
    <property type="match status" value="1"/>
</dbReference>
<evidence type="ECO:0000313" key="15">
    <source>
        <dbReference type="EMBL" id="QNI32780.1"/>
    </source>
</evidence>
<dbReference type="NCBIfam" id="TIGR00435">
    <property type="entry name" value="cysS"/>
    <property type="match status" value="1"/>
</dbReference>
<dbReference type="Proteomes" id="UP000515312">
    <property type="component" value="Chromosome"/>
</dbReference>
<evidence type="ECO:0000256" key="8">
    <source>
        <dbReference type="ARBA" id="ARBA00022833"/>
    </source>
</evidence>
<dbReference type="SUPFAM" id="SSF47323">
    <property type="entry name" value="Anticodon-binding domain of a subclass of class I aminoacyl-tRNA synthetases"/>
    <property type="match status" value="1"/>
</dbReference>
<comment type="similarity">
    <text evidence="2 13">Belongs to the class-I aminoacyl-tRNA synthetase family.</text>
</comment>
<dbReference type="GO" id="GO:0006423">
    <property type="term" value="P:cysteinyl-tRNA aminoacylation"/>
    <property type="evidence" value="ECO:0007669"/>
    <property type="project" value="UniProtKB-UniRule"/>
</dbReference>
<dbReference type="PRINTS" id="PR00983">
    <property type="entry name" value="TRNASYNTHCYS"/>
</dbReference>
<feature type="domain" description="Cysteinyl-tRNA synthetase class Ia DALR" evidence="14">
    <location>
        <begin position="356"/>
        <end position="420"/>
    </location>
</feature>
<dbReference type="InterPro" id="IPR015273">
    <property type="entry name" value="Cys-tRNA-synt_Ia_DALR"/>
</dbReference>
<dbReference type="InterPro" id="IPR014729">
    <property type="entry name" value="Rossmann-like_a/b/a_fold"/>
</dbReference>
<evidence type="ECO:0000256" key="5">
    <source>
        <dbReference type="ARBA" id="ARBA00022598"/>
    </source>
</evidence>
<keyword evidence="9 13" id="KW-0067">ATP-binding</keyword>
<evidence type="ECO:0000256" key="10">
    <source>
        <dbReference type="ARBA" id="ARBA00022917"/>
    </source>
</evidence>
<dbReference type="EMBL" id="CP060394">
    <property type="protein sequence ID" value="QNI32780.1"/>
    <property type="molecule type" value="Genomic_DNA"/>
</dbReference>
<keyword evidence="5 13" id="KW-0436">Ligase</keyword>
<dbReference type="Pfam" id="PF23493">
    <property type="entry name" value="CysS_C"/>
    <property type="match status" value="1"/>
</dbReference>
<evidence type="ECO:0000256" key="9">
    <source>
        <dbReference type="ARBA" id="ARBA00022840"/>
    </source>
</evidence>
<dbReference type="SMART" id="SM00840">
    <property type="entry name" value="DALR_2"/>
    <property type="match status" value="1"/>
</dbReference>
<gene>
    <name evidence="13" type="primary">cysS</name>
    <name evidence="15" type="ORF">H7849_01910</name>
</gene>
<comment type="subunit">
    <text evidence="3 13">Monomer.</text>
</comment>
<evidence type="ECO:0000259" key="14">
    <source>
        <dbReference type="SMART" id="SM00840"/>
    </source>
</evidence>
<dbReference type="CDD" id="cd00672">
    <property type="entry name" value="CysRS_core"/>
    <property type="match status" value="1"/>
</dbReference>
<dbReference type="InterPro" id="IPR024909">
    <property type="entry name" value="Cys-tRNA/MSH_ligase"/>
</dbReference>
<evidence type="ECO:0000256" key="11">
    <source>
        <dbReference type="ARBA" id="ARBA00023146"/>
    </source>
</evidence>
<feature type="binding site" evidence="13">
    <location>
        <position position="29"/>
    </location>
    <ligand>
        <name>Zn(2+)</name>
        <dbReference type="ChEBI" id="CHEBI:29105"/>
    </ligand>
</feature>
<comment type="subcellular location">
    <subcellularLocation>
        <location evidence="1 13">Cytoplasm</location>
    </subcellularLocation>
</comment>
<evidence type="ECO:0000256" key="6">
    <source>
        <dbReference type="ARBA" id="ARBA00022723"/>
    </source>
</evidence>
<keyword evidence="4 13" id="KW-0963">Cytoplasm</keyword>
<evidence type="ECO:0000313" key="16">
    <source>
        <dbReference type="Proteomes" id="UP000515312"/>
    </source>
</evidence>
<dbReference type="GO" id="GO:0005829">
    <property type="term" value="C:cytosol"/>
    <property type="evidence" value="ECO:0007669"/>
    <property type="project" value="TreeGrafter"/>
</dbReference>
<dbReference type="InterPro" id="IPR009080">
    <property type="entry name" value="tRNAsynth_Ia_anticodon-bd"/>
</dbReference>
<dbReference type="Gene3D" id="3.40.50.620">
    <property type="entry name" value="HUPs"/>
    <property type="match status" value="1"/>
</dbReference>
<protein>
    <recommendedName>
        <fullName evidence="13">Cysteine--tRNA ligase</fullName>
        <ecNumber evidence="13">6.1.1.16</ecNumber>
    </recommendedName>
    <alternativeName>
        <fullName evidence="13">Cysteinyl-tRNA synthetase</fullName>
        <shortName evidence="13">CysRS</shortName>
    </alternativeName>
</protein>
<name>A0A7G8BJR0_9BACT</name>
<keyword evidence="16" id="KW-1185">Reference proteome</keyword>
<keyword evidence="11 13" id="KW-0030">Aminoacyl-tRNA synthetase</keyword>
<dbReference type="Gene3D" id="1.20.120.1910">
    <property type="entry name" value="Cysteine-tRNA ligase, C-terminal anti-codon recognition domain"/>
    <property type="match status" value="1"/>
</dbReference>
<evidence type="ECO:0000256" key="4">
    <source>
        <dbReference type="ARBA" id="ARBA00022490"/>
    </source>
</evidence>
<feature type="binding site" evidence="13">
    <location>
        <position position="211"/>
    </location>
    <ligand>
        <name>Zn(2+)</name>
        <dbReference type="ChEBI" id="CHEBI:29105"/>
    </ligand>
</feature>
<reference evidence="15 16" key="1">
    <citation type="submission" date="2020-08" db="EMBL/GenBank/DDBJ databases">
        <title>Edaphobacter telluris sp. nov. and Acidobacterium dinghuensis sp. nov., two acidobacteria isolated from forest soil.</title>
        <authorList>
            <person name="Fu J."/>
            <person name="Qiu L."/>
        </authorList>
    </citation>
    <scope>NUCLEOTIDE SEQUENCE [LARGE SCALE GENOMIC DNA]</scope>
    <source>
        <strain evidence="15">4Y35</strain>
    </source>
</reference>
<feature type="binding site" evidence="13">
    <location>
        <position position="240"/>
    </location>
    <ligand>
        <name>Zn(2+)</name>
        <dbReference type="ChEBI" id="CHEBI:29105"/>
    </ligand>
</feature>
<dbReference type="KEGG" id="adin:H7849_01910"/>
<evidence type="ECO:0000256" key="13">
    <source>
        <dbReference type="HAMAP-Rule" id="MF_00041"/>
    </source>
</evidence>
<keyword evidence="6 13" id="KW-0479">Metal-binding</keyword>
<dbReference type="HAMAP" id="MF_00041">
    <property type="entry name" value="Cys_tRNA_synth"/>
    <property type="match status" value="1"/>
</dbReference>
<dbReference type="RefSeq" id="WP_186743734.1">
    <property type="nucleotide sequence ID" value="NZ_CP060394.1"/>
</dbReference>
<proteinExistence type="inferred from homology"/>
<dbReference type="InterPro" id="IPR056411">
    <property type="entry name" value="CysS_C"/>
</dbReference>
<dbReference type="InterPro" id="IPR032678">
    <property type="entry name" value="tRNA-synt_1_cat_dom"/>
</dbReference>
<dbReference type="Pfam" id="PF01406">
    <property type="entry name" value="tRNA-synt_1e"/>
    <property type="match status" value="1"/>
</dbReference>
<evidence type="ECO:0000256" key="12">
    <source>
        <dbReference type="ARBA" id="ARBA00047398"/>
    </source>
</evidence>
<organism evidence="15 16">
    <name type="scientific">Alloacidobacterium dinghuense</name>
    <dbReference type="NCBI Taxonomy" id="2763107"/>
    <lineage>
        <taxon>Bacteria</taxon>
        <taxon>Pseudomonadati</taxon>
        <taxon>Acidobacteriota</taxon>
        <taxon>Terriglobia</taxon>
        <taxon>Terriglobales</taxon>
        <taxon>Acidobacteriaceae</taxon>
        <taxon>Alloacidobacterium</taxon>
    </lineage>
</organism>
<dbReference type="FunFam" id="3.40.50.620:FF:000130">
    <property type="entry name" value="Cysteine--tRNA ligase"/>
    <property type="match status" value="1"/>
</dbReference>
<dbReference type="InterPro" id="IPR015803">
    <property type="entry name" value="Cys-tRNA-ligase"/>
</dbReference>
<dbReference type="GO" id="GO:0004817">
    <property type="term" value="F:cysteine-tRNA ligase activity"/>
    <property type="evidence" value="ECO:0007669"/>
    <property type="project" value="UniProtKB-UniRule"/>
</dbReference>
<keyword evidence="8 13" id="KW-0862">Zinc</keyword>
<evidence type="ECO:0000256" key="7">
    <source>
        <dbReference type="ARBA" id="ARBA00022741"/>
    </source>
</evidence>
<dbReference type="AlphaFoldDB" id="A0A7G8BJR0"/>
<feature type="binding site" evidence="13">
    <location>
        <position position="236"/>
    </location>
    <ligand>
        <name>Zn(2+)</name>
        <dbReference type="ChEBI" id="CHEBI:29105"/>
    </ligand>
</feature>
<dbReference type="SUPFAM" id="SSF52374">
    <property type="entry name" value="Nucleotidylyl transferase"/>
    <property type="match status" value="1"/>
</dbReference>